<reference evidence="3" key="1">
    <citation type="submission" date="2023-07" db="EMBL/GenBank/DDBJ databases">
        <authorList>
            <person name="Haufschild T."/>
            <person name="Kallscheuer N."/>
            <person name="Hammer J."/>
            <person name="Kohn T."/>
            <person name="Kabuu M."/>
            <person name="Jogler M."/>
            <person name="Wohfarth N."/>
            <person name="Heuer A."/>
            <person name="Rohde M."/>
            <person name="van Teeseling M.C.F."/>
            <person name="Jogler C."/>
        </authorList>
    </citation>
    <scope>NUCLEOTIDE SEQUENCE</scope>
    <source>
        <strain evidence="2">Strain 138</strain>
        <strain evidence="3">Strain 318</strain>
    </source>
</reference>
<gene>
    <name evidence="2" type="ORF">Strain138_000751</name>
    <name evidence="3" type="ORF">Strain318_000751</name>
</gene>
<dbReference type="AlphaFoldDB" id="A0AA49JYI8"/>
<protein>
    <submittedName>
        <fullName evidence="3">DUF4384 domain-containing protein</fullName>
    </submittedName>
</protein>
<dbReference type="EMBL" id="CP130613">
    <property type="protein sequence ID" value="WKW14407.1"/>
    <property type="molecule type" value="Genomic_DNA"/>
</dbReference>
<dbReference type="KEGG" id="pspc:Strain318_000751"/>
<accession>A0AA49JT34</accession>
<dbReference type="Proteomes" id="UP001229955">
    <property type="component" value="Chromosome"/>
</dbReference>
<organism evidence="3 4">
    <name type="scientific">Pseudogemmatithrix spongiicola</name>
    <dbReference type="NCBI Taxonomy" id="3062599"/>
    <lineage>
        <taxon>Bacteria</taxon>
        <taxon>Pseudomonadati</taxon>
        <taxon>Gemmatimonadota</taxon>
        <taxon>Gemmatimonadia</taxon>
        <taxon>Gemmatimonadales</taxon>
        <taxon>Gemmatimonadaceae</taxon>
        <taxon>Pseudogemmatithrix</taxon>
    </lineage>
</organism>
<evidence type="ECO:0000313" key="2">
    <source>
        <dbReference type="EMBL" id="WKW11497.1"/>
    </source>
</evidence>
<feature type="domain" description="DUF4384" evidence="1">
    <location>
        <begin position="158"/>
        <end position="222"/>
    </location>
</feature>
<evidence type="ECO:0000313" key="3">
    <source>
        <dbReference type="EMBL" id="WKW14407.1"/>
    </source>
</evidence>
<proteinExistence type="predicted"/>
<sequence>MRPVGDMKVGVAIIGLFLLGAAPVGAQAGRCSPGVEQEWQRLRVTRFIPPDKSRAQMEQVLLGEARRQAVQQAVGITVSTSTTRSQYEAMANGESREYRDNFFELYSQDAAGLIVEEKHTTTSRGADSLSIAYEARVGCESGSEAAGFTASVSTNQDTYREKDYITIRVEVSDSARVYLFSIAQDGVARLIFPNRVDLNNAFGAGDARFVPRTGAPYSFTAELDSRFGPSQSEMLMGIFYRGRGPELFRSADAFQKEFTLEEINRVLLRVPRSERSRVLAGYEIRSRADR</sequence>
<name>A0AA49JYI8_9BACT</name>
<dbReference type="Pfam" id="PF14326">
    <property type="entry name" value="DUF4384"/>
    <property type="match status" value="1"/>
</dbReference>
<dbReference type="InterPro" id="IPR025493">
    <property type="entry name" value="DUF4384"/>
</dbReference>
<evidence type="ECO:0000313" key="4">
    <source>
        <dbReference type="Proteomes" id="UP001229955"/>
    </source>
</evidence>
<dbReference type="RefSeq" id="WP_367887195.1">
    <property type="nucleotide sequence ID" value="NZ_CP130612.1"/>
</dbReference>
<dbReference type="EMBL" id="CP130612">
    <property type="protein sequence ID" value="WKW11497.1"/>
    <property type="molecule type" value="Genomic_DNA"/>
</dbReference>
<evidence type="ECO:0000259" key="1">
    <source>
        <dbReference type="Pfam" id="PF14326"/>
    </source>
</evidence>
<accession>A0AA49JYI8</accession>
<keyword evidence="4" id="KW-1185">Reference proteome</keyword>